<dbReference type="Proteomes" id="UP000251937">
    <property type="component" value="Unassembled WGS sequence"/>
</dbReference>
<name>A0AAX2INT4_9FLAO</name>
<dbReference type="PANTHER" id="PTHR43796:SF2">
    <property type="entry name" value="CARBOXYNORSPERMIDINE SYNTHASE"/>
    <property type="match status" value="1"/>
</dbReference>
<accession>A0AAX2INT4</accession>
<comment type="caution">
    <text evidence="2">The sequence shown here is derived from an EMBL/GenBank/DDBJ whole genome shotgun (WGS) entry which is preliminary data.</text>
</comment>
<dbReference type="SUPFAM" id="SSF51735">
    <property type="entry name" value="NAD(P)-binding Rossmann-fold domains"/>
    <property type="match status" value="1"/>
</dbReference>
<evidence type="ECO:0000313" key="3">
    <source>
        <dbReference type="Proteomes" id="UP000190669"/>
    </source>
</evidence>
<dbReference type="RefSeq" id="WP_079467266.1">
    <property type="nucleotide sequence ID" value="NZ_CP033934.1"/>
</dbReference>
<organism evidence="2 4">
    <name type="scientific">Chryseobacterium balustinum</name>
    <dbReference type="NCBI Taxonomy" id="246"/>
    <lineage>
        <taxon>Bacteria</taxon>
        <taxon>Pseudomonadati</taxon>
        <taxon>Bacteroidota</taxon>
        <taxon>Flavobacteriia</taxon>
        <taxon>Flavobacteriales</taxon>
        <taxon>Weeksellaceae</taxon>
        <taxon>Chryseobacterium group</taxon>
        <taxon>Chryseobacterium</taxon>
    </lineage>
</organism>
<dbReference type="AlphaFoldDB" id="A0AAX2INT4"/>
<dbReference type="Proteomes" id="UP000190669">
    <property type="component" value="Unassembled WGS sequence"/>
</dbReference>
<evidence type="ECO:0000313" key="4">
    <source>
        <dbReference type="Proteomes" id="UP000251937"/>
    </source>
</evidence>
<evidence type="ECO:0000313" key="1">
    <source>
        <dbReference type="EMBL" id="SKC13348.1"/>
    </source>
</evidence>
<gene>
    <name evidence="2" type="ORF">NCTC11212_02325</name>
    <name evidence="1" type="ORF">SAMN05421800_1462</name>
</gene>
<dbReference type="Gene3D" id="3.40.50.720">
    <property type="entry name" value="NAD(P)-binding Rossmann-like Domain"/>
    <property type="match status" value="1"/>
</dbReference>
<sequence length="342" mass="39024">MGSNILIVGGKGIVGKTIHRILRSRNQDCNIFIGSRKEGTTDHDVMIDVNKPETFKAVLNRNIDLIILAVNDKEDYILRFAIDNSIDYIDITKPTPDLVKALVIADTTQNINSRIVFSSGWMGGLVSGLMKILSHNPENIREVKLYVYYSVKDIAGESSAYFMAENVARPFISYQTNRQIFVRHFLNSEDFKFSFGIGKRQAYNFDVPDLYILNQIERIPTVNVKMTYDSKFITWLLGTFQKLRIFNILSLKQRRVIFGSSGSGDQSVFEIVIKEGQREKKLSLQSKKGQAELTALATVLHAEMLLHGEFKNKIYFAHQLHDPRKLYQSLAKYEGITIETRV</sequence>
<evidence type="ECO:0000313" key="2">
    <source>
        <dbReference type="EMBL" id="SQA90113.1"/>
    </source>
</evidence>
<evidence type="ECO:0008006" key="5">
    <source>
        <dbReference type="Google" id="ProtNLM"/>
    </source>
</evidence>
<dbReference type="EMBL" id="UAVR01000011">
    <property type="protein sequence ID" value="SQA90113.1"/>
    <property type="molecule type" value="Genomic_DNA"/>
</dbReference>
<dbReference type="EMBL" id="FUZE01000046">
    <property type="protein sequence ID" value="SKC13348.1"/>
    <property type="molecule type" value="Genomic_DNA"/>
</dbReference>
<keyword evidence="3" id="KW-1185">Reference proteome</keyword>
<dbReference type="KEGG" id="cbp:EB354_11065"/>
<protein>
    <recommendedName>
        <fullName evidence="5">Saccharopine dehydrogenase</fullName>
    </recommendedName>
</protein>
<dbReference type="PANTHER" id="PTHR43796">
    <property type="entry name" value="CARBOXYNORSPERMIDINE SYNTHASE"/>
    <property type="match status" value="1"/>
</dbReference>
<proteinExistence type="predicted"/>
<dbReference type="InterPro" id="IPR036291">
    <property type="entry name" value="NAD(P)-bd_dom_sf"/>
</dbReference>
<reference evidence="1 3" key="1">
    <citation type="submission" date="2017-02" db="EMBL/GenBank/DDBJ databases">
        <authorList>
            <person name="Varghese N."/>
            <person name="Submissions S."/>
        </authorList>
    </citation>
    <scope>NUCLEOTIDE SEQUENCE [LARGE SCALE GENOMIC DNA]</scope>
    <source>
        <strain evidence="1 3">DSM 16775</strain>
    </source>
</reference>
<reference evidence="2 4" key="2">
    <citation type="submission" date="2018-06" db="EMBL/GenBank/DDBJ databases">
        <authorList>
            <consortium name="Pathogen Informatics"/>
            <person name="Doyle S."/>
        </authorList>
    </citation>
    <scope>NUCLEOTIDE SEQUENCE [LARGE SCALE GENOMIC DNA]</scope>
    <source>
        <strain evidence="2 4">NCTC11212</strain>
    </source>
</reference>